<evidence type="ECO:0000313" key="6">
    <source>
        <dbReference type="EMBL" id="GCC39388.1"/>
    </source>
</evidence>
<dbReference type="PROSITE" id="PS00854">
    <property type="entry name" value="PROTEASOME_BETA_1"/>
    <property type="match status" value="1"/>
</dbReference>
<dbReference type="GO" id="GO:0005634">
    <property type="term" value="C:nucleus"/>
    <property type="evidence" value="ECO:0007669"/>
    <property type="project" value="UniProtKB-SubCell"/>
</dbReference>
<protein>
    <recommendedName>
        <fullName evidence="2">Proteasome subunit beta type-4</fullName>
    </recommendedName>
</protein>
<keyword evidence="4" id="KW-0647">Proteasome</keyword>
<keyword evidence="7" id="KW-1185">Reference proteome</keyword>
<evidence type="ECO:0000256" key="5">
    <source>
        <dbReference type="ARBA" id="ARBA00023242"/>
    </source>
</evidence>
<comment type="caution">
    <text evidence="6">The sequence shown here is derived from an EMBL/GenBank/DDBJ whole genome shotgun (WGS) entry which is preliminary data.</text>
</comment>
<dbReference type="STRING" id="137246.A0A401T9Q6"/>
<keyword evidence="5" id="KW-0539">Nucleus</keyword>
<evidence type="ECO:0000256" key="3">
    <source>
        <dbReference type="ARBA" id="ARBA00022490"/>
    </source>
</evidence>
<comment type="subcellular location">
    <subcellularLocation>
        <location evidence="1">Nucleus</location>
    </subcellularLocation>
</comment>
<evidence type="ECO:0000256" key="4">
    <source>
        <dbReference type="ARBA" id="ARBA00022942"/>
    </source>
</evidence>
<dbReference type="Pfam" id="PF00227">
    <property type="entry name" value="Proteasome"/>
    <property type="match status" value="1"/>
</dbReference>
<accession>A0A401T9Q6</accession>
<reference evidence="6 7" key="1">
    <citation type="journal article" date="2018" name="Nat. Ecol. Evol.">
        <title>Shark genomes provide insights into elasmobranch evolution and the origin of vertebrates.</title>
        <authorList>
            <person name="Hara Y"/>
            <person name="Yamaguchi K"/>
            <person name="Onimaru K"/>
            <person name="Kadota M"/>
            <person name="Koyanagi M"/>
            <person name="Keeley SD"/>
            <person name="Tatsumi K"/>
            <person name="Tanaka K"/>
            <person name="Motone F"/>
            <person name="Kageyama Y"/>
            <person name="Nozu R"/>
            <person name="Adachi N"/>
            <person name="Nishimura O"/>
            <person name="Nakagawa R"/>
            <person name="Tanegashima C"/>
            <person name="Kiyatake I"/>
            <person name="Matsumoto R"/>
            <person name="Murakumo K"/>
            <person name="Nishida K"/>
            <person name="Terakita A"/>
            <person name="Kuratani S"/>
            <person name="Sato K"/>
            <person name="Hyodo S Kuraku.S."/>
        </authorList>
    </citation>
    <scope>NUCLEOTIDE SEQUENCE [LARGE SCALE GENOMIC DNA]</scope>
</reference>
<dbReference type="PANTHER" id="PTHR32194:SF6">
    <property type="entry name" value="PROTEASOME SUBUNIT BETA"/>
    <property type="match status" value="1"/>
</dbReference>
<dbReference type="GO" id="GO:0005737">
    <property type="term" value="C:cytoplasm"/>
    <property type="evidence" value="ECO:0007669"/>
    <property type="project" value="TreeGrafter"/>
</dbReference>
<organism evidence="6 7">
    <name type="scientific">Chiloscyllium punctatum</name>
    <name type="common">Brownbanded bambooshark</name>
    <name type="synonym">Hemiscyllium punctatum</name>
    <dbReference type="NCBI Taxonomy" id="137246"/>
    <lineage>
        <taxon>Eukaryota</taxon>
        <taxon>Metazoa</taxon>
        <taxon>Chordata</taxon>
        <taxon>Craniata</taxon>
        <taxon>Vertebrata</taxon>
        <taxon>Chondrichthyes</taxon>
        <taxon>Elasmobranchii</taxon>
        <taxon>Galeomorphii</taxon>
        <taxon>Galeoidea</taxon>
        <taxon>Orectolobiformes</taxon>
        <taxon>Hemiscylliidae</taxon>
        <taxon>Chiloscyllium</taxon>
    </lineage>
</organism>
<evidence type="ECO:0000256" key="2">
    <source>
        <dbReference type="ARBA" id="ARBA00016157"/>
    </source>
</evidence>
<evidence type="ECO:0000256" key="1">
    <source>
        <dbReference type="ARBA" id="ARBA00004123"/>
    </source>
</evidence>
<dbReference type="InterPro" id="IPR029055">
    <property type="entry name" value="Ntn_hydrolases_N"/>
</dbReference>
<sequence>MVRGVEIGELLEGGVKVLVQTYGMHLPEYVTLPLHHRNPMVTGTSVLGVKFDGGVILAADMLGSYGSMARFRNIPRLMKVNDNMVLGASGDYADYQYLKQAIEQMM</sequence>
<evidence type="ECO:0000313" key="7">
    <source>
        <dbReference type="Proteomes" id="UP000287033"/>
    </source>
</evidence>
<dbReference type="PANTHER" id="PTHR32194">
    <property type="entry name" value="METALLOPROTEASE TLDD"/>
    <property type="match status" value="1"/>
</dbReference>
<dbReference type="InterPro" id="IPR001353">
    <property type="entry name" value="Proteasome_sua/b"/>
</dbReference>
<dbReference type="InterPro" id="IPR023333">
    <property type="entry name" value="Proteasome_suB-type"/>
</dbReference>
<dbReference type="OrthoDB" id="7854943at2759"/>
<proteinExistence type="predicted"/>
<dbReference type="Proteomes" id="UP000287033">
    <property type="component" value="Unassembled WGS sequence"/>
</dbReference>
<dbReference type="GO" id="GO:0005839">
    <property type="term" value="C:proteasome core complex"/>
    <property type="evidence" value="ECO:0007669"/>
    <property type="project" value="InterPro"/>
</dbReference>
<keyword evidence="3" id="KW-0963">Cytoplasm</keyword>
<dbReference type="InterPro" id="IPR016050">
    <property type="entry name" value="Proteasome_bsu_CS"/>
</dbReference>
<dbReference type="SUPFAM" id="SSF56235">
    <property type="entry name" value="N-terminal nucleophile aminohydrolases (Ntn hydrolases)"/>
    <property type="match status" value="1"/>
</dbReference>
<dbReference type="Gene3D" id="3.60.20.10">
    <property type="entry name" value="Glutamine Phosphoribosylpyrophosphate, subunit 1, domain 1"/>
    <property type="match status" value="1"/>
</dbReference>
<dbReference type="GO" id="GO:0051603">
    <property type="term" value="P:proteolysis involved in protein catabolic process"/>
    <property type="evidence" value="ECO:0007669"/>
    <property type="project" value="InterPro"/>
</dbReference>
<dbReference type="AlphaFoldDB" id="A0A401T9Q6"/>
<name>A0A401T9Q6_CHIPU</name>
<gene>
    <name evidence="6" type="ORF">chiPu_0022759</name>
</gene>
<dbReference type="EMBL" id="BEZZ01010899">
    <property type="protein sequence ID" value="GCC39388.1"/>
    <property type="molecule type" value="Genomic_DNA"/>
</dbReference>